<accession>A0A1I0FS45</accession>
<sequence>MSKQETKPQIAPSAIRVETASTVQGRAATTISVEVDEPRLGQQEASNNRADRAIAMVPRTHDGKQEWKEEELIHSGRRITEDDRVVKTFNATVSGPVTAHEAGVTVKVETPAGTVWANEQNAPLATREADKELPARPKR</sequence>
<feature type="region of interest" description="Disordered" evidence="1">
    <location>
        <begin position="120"/>
        <end position="139"/>
    </location>
</feature>
<dbReference type="EMBL" id="FOIJ01000003">
    <property type="protein sequence ID" value="SET60980.1"/>
    <property type="molecule type" value="Genomic_DNA"/>
</dbReference>
<protein>
    <submittedName>
        <fullName evidence="2">Uncharacterized protein</fullName>
    </submittedName>
</protein>
<name>A0A1I0FS45_9BACT</name>
<keyword evidence="3" id="KW-1185">Reference proteome</keyword>
<proteinExistence type="predicted"/>
<feature type="compositionally biased region" description="Basic and acidic residues" evidence="1">
    <location>
        <begin position="127"/>
        <end position="139"/>
    </location>
</feature>
<reference evidence="3" key="1">
    <citation type="submission" date="2016-10" db="EMBL/GenBank/DDBJ databases">
        <authorList>
            <person name="Varghese N."/>
            <person name="Submissions S."/>
        </authorList>
    </citation>
    <scope>NUCLEOTIDE SEQUENCE [LARGE SCALE GENOMIC DNA]</scope>
    <source>
        <strain evidence="3">DSM 16858</strain>
    </source>
</reference>
<dbReference type="RefSeq" id="WP_093518208.1">
    <property type="nucleotide sequence ID" value="NZ_FOIJ01000003.1"/>
</dbReference>
<dbReference type="Proteomes" id="UP000199181">
    <property type="component" value="Unassembled WGS sequence"/>
</dbReference>
<evidence type="ECO:0000313" key="2">
    <source>
        <dbReference type="EMBL" id="SET60980.1"/>
    </source>
</evidence>
<organism evidence="2 3">
    <name type="scientific">Stigmatella erecta</name>
    <dbReference type="NCBI Taxonomy" id="83460"/>
    <lineage>
        <taxon>Bacteria</taxon>
        <taxon>Pseudomonadati</taxon>
        <taxon>Myxococcota</taxon>
        <taxon>Myxococcia</taxon>
        <taxon>Myxococcales</taxon>
        <taxon>Cystobacterineae</taxon>
        <taxon>Archangiaceae</taxon>
        <taxon>Stigmatella</taxon>
    </lineage>
</organism>
<gene>
    <name evidence="2" type="ORF">SAMN05443639_103535</name>
</gene>
<evidence type="ECO:0000256" key="1">
    <source>
        <dbReference type="SAM" id="MobiDB-lite"/>
    </source>
</evidence>
<dbReference type="AlphaFoldDB" id="A0A1I0FS45"/>
<evidence type="ECO:0000313" key="3">
    <source>
        <dbReference type="Proteomes" id="UP000199181"/>
    </source>
</evidence>